<proteinExistence type="predicted"/>
<dbReference type="AlphaFoldDB" id="A0A1I3HTL7"/>
<keyword evidence="1" id="KW-0472">Membrane</keyword>
<dbReference type="STRING" id="1576369.SAMN05421753_108183"/>
<feature type="transmembrane region" description="Helical" evidence="1">
    <location>
        <begin position="43"/>
        <end position="64"/>
    </location>
</feature>
<evidence type="ECO:0000313" key="2">
    <source>
        <dbReference type="EMBL" id="SFI38870.1"/>
    </source>
</evidence>
<dbReference type="EMBL" id="FOQD01000008">
    <property type="protein sequence ID" value="SFI38870.1"/>
    <property type="molecule type" value="Genomic_DNA"/>
</dbReference>
<accession>A0A1I3HTL7</accession>
<dbReference type="Proteomes" id="UP000199518">
    <property type="component" value="Unassembled WGS sequence"/>
</dbReference>
<protein>
    <submittedName>
        <fullName evidence="2">Uncharacterized protein</fullName>
    </submittedName>
</protein>
<keyword evidence="1" id="KW-0812">Transmembrane</keyword>
<organism evidence="2 3">
    <name type="scientific">Planctomicrobium piriforme</name>
    <dbReference type="NCBI Taxonomy" id="1576369"/>
    <lineage>
        <taxon>Bacteria</taxon>
        <taxon>Pseudomonadati</taxon>
        <taxon>Planctomycetota</taxon>
        <taxon>Planctomycetia</taxon>
        <taxon>Planctomycetales</taxon>
        <taxon>Planctomycetaceae</taxon>
        <taxon>Planctomicrobium</taxon>
    </lineage>
</organism>
<gene>
    <name evidence="2" type="ORF">SAMN05421753_108183</name>
</gene>
<sequence>MHGTCSLENAVRLMRLLSGVALQPCAMERLLVEFAKANEMNRFSLVPICLQFILLGLLEFGLFLDSRGQMHSPRPILIFTFVVLLNALALVILPVVQMAICLSREVNYKTATICVSMTLSLVMLFEFARACQ</sequence>
<feature type="transmembrane region" description="Helical" evidence="1">
    <location>
        <begin position="106"/>
        <end position="128"/>
    </location>
</feature>
<evidence type="ECO:0000313" key="3">
    <source>
        <dbReference type="Proteomes" id="UP000199518"/>
    </source>
</evidence>
<name>A0A1I3HTL7_9PLAN</name>
<keyword evidence="3" id="KW-1185">Reference proteome</keyword>
<feature type="transmembrane region" description="Helical" evidence="1">
    <location>
        <begin position="76"/>
        <end position="100"/>
    </location>
</feature>
<reference evidence="3" key="1">
    <citation type="submission" date="2016-10" db="EMBL/GenBank/DDBJ databases">
        <authorList>
            <person name="Varghese N."/>
            <person name="Submissions S."/>
        </authorList>
    </citation>
    <scope>NUCLEOTIDE SEQUENCE [LARGE SCALE GENOMIC DNA]</scope>
    <source>
        <strain evidence="3">DSM 26348</strain>
    </source>
</reference>
<keyword evidence="1" id="KW-1133">Transmembrane helix</keyword>
<evidence type="ECO:0000256" key="1">
    <source>
        <dbReference type="SAM" id="Phobius"/>
    </source>
</evidence>